<keyword evidence="5" id="KW-0282">Flagellum</keyword>
<dbReference type="NCBIfam" id="NF006544">
    <property type="entry name" value="PRK09039.1-3"/>
    <property type="match status" value="1"/>
</dbReference>
<evidence type="ECO:0000313" key="6">
    <source>
        <dbReference type="Proteomes" id="UP000059074"/>
    </source>
</evidence>
<keyword evidence="2" id="KW-0175">Coiled coil</keyword>
<dbReference type="PANTHER" id="PTHR30329">
    <property type="entry name" value="STATOR ELEMENT OF FLAGELLAR MOTOR COMPLEX"/>
    <property type="match status" value="1"/>
</dbReference>
<gene>
    <name evidence="5" type="ORF">APY04_1036</name>
</gene>
<sequence>MAGGRSRRRAEYNDFWPGYVDVLSTLLLVVTFLMSIFMLAQYFAGQEASGKDTALRQLTLQITELTNLLSLEKGKSKEALDEMAALQATLSSLRADNSRLSGSALSGDEAAKSADARISGLTIELENQKKVSDEALAKVDLLNQQLLSLRRQIAALNEALEASEKKDAESQTRIKDLGARLNAALARQVQELQRYRSDFFGRLRELLRNRKDIRVVGDRFVFESEVLFPSGSNQLTPEGLAAMDQLASAIIELEKEIPKEIDWALQVDGHTDIRPINSPTFPSNWELSTSRAIAVVRYLASRGVPPERLVAAGFGEFRPLEAGTDELSLQRNRRIELKLTNR</sequence>
<dbReference type="Pfam" id="PF00691">
    <property type="entry name" value="OmpA"/>
    <property type="match status" value="1"/>
</dbReference>
<evidence type="ECO:0000256" key="1">
    <source>
        <dbReference type="PROSITE-ProRule" id="PRU00473"/>
    </source>
</evidence>
<accession>A0A109BKF0</accession>
<dbReference type="SUPFAM" id="SSF103088">
    <property type="entry name" value="OmpA-like"/>
    <property type="match status" value="1"/>
</dbReference>
<dbReference type="PANTHER" id="PTHR30329:SF21">
    <property type="entry name" value="LIPOPROTEIN YIAD-RELATED"/>
    <property type="match status" value="1"/>
</dbReference>
<protein>
    <submittedName>
        <fullName evidence="5">Flagellar motor rotation protein MotB</fullName>
    </submittedName>
</protein>
<dbReference type="NCBIfam" id="NF006543">
    <property type="entry name" value="PRK09039.1-2"/>
    <property type="match status" value="1"/>
</dbReference>
<dbReference type="InterPro" id="IPR006665">
    <property type="entry name" value="OmpA-like"/>
</dbReference>
<dbReference type="Gene3D" id="3.30.1330.60">
    <property type="entry name" value="OmpA-like domain"/>
    <property type="match status" value="1"/>
</dbReference>
<dbReference type="EMBL" id="LMTR01000032">
    <property type="protein sequence ID" value="KWT70359.1"/>
    <property type="molecule type" value="Genomic_DNA"/>
</dbReference>
<dbReference type="PROSITE" id="PS51123">
    <property type="entry name" value="OMPA_2"/>
    <property type="match status" value="1"/>
</dbReference>
<dbReference type="PATRIC" id="fig|121290.4.peg.915"/>
<organism evidence="5 6">
    <name type="scientific">Hyphomicrobium sulfonivorans</name>
    <dbReference type="NCBI Taxonomy" id="121290"/>
    <lineage>
        <taxon>Bacteria</taxon>
        <taxon>Pseudomonadati</taxon>
        <taxon>Pseudomonadota</taxon>
        <taxon>Alphaproteobacteria</taxon>
        <taxon>Hyphomicrobiales</taxon>
        <taxon>Hyphomicrobiaceae</taxon>
        <taxon>Hyphomicrobium</taxon>
    </lineage>
</organism>
<keyword evidence="6" id="KW-1185">Reference proteome</keyword>
<dbReference type="OrthoDB" id="9815217at2"/>
<dbReference type="CDD" id="cd07185">
    <property type="entry name" value="OmpA_C-like"/>
    <property type="match status" value="1"/>
</dbReference>
<proteinExistence type="predicted"/>
<feature type="domain" description="OmpA-like" evidence="4">
    <location>
        <begin position="216"/>
        <end position="342"/>
    </location>
</feature>
<dbReference type="AlphaFoldDB" id="A0A109BKF0"/>
<evidence type="ECO:0000256" key="2">
    <source>
        <dbReference type="SAM" id="Coils"/>
    </source>
</evidence>
<evidence type="ECO:0000256" key="3">
    <source>
        <dbReference type="SAM" id="Phobius"/>
    </source>
</evidence>
<dbReference type="GO" id="GO:0016020">
    <property type="term" value="C:membrane"/>
    <property type="evidence" value="ECO:0007669"/>
    <property type="project" value="UniProtKB-UniRule"/>
</dbReference>
<comment type="caution">
    <text evidence="5">The sequence shown here is derived from an EMBL/GenBank/DDBJ whole genome shotgun (WGS) entry which is preliminary data.</text>
</comment>
<dbReference type="RefSeq" id="WP_068460319.1">
    <property type="nucleotide sequence ID" value="NZ_LMTR01000032.1"/>
</dbReference>
<dbReference type="InterPro" id="IPR036737">
    <property type="entry name" value="OmpA-like_sf"/>
</dbReference>
<reference evidence="5 6" key="1">
    <citation type="submission" date="2015-10" db="EMBL/GenBank/DDBJ databases">
        <title>Transcriptomic analysis of a linuron degrading triple-species bacterial consortium.</title>
        <authorList>
            <person name="Albers P."/>
        </authorList>
    </citation>
    <scope>NUCLEOTIDE SEQUENCE [LARGE SCALE GENOMIC DNA]</scope>
    <source>
        <strain evidence="5 6">WDL6</strain>
    </source>
</reference>
<dbReference type="STRING" id="121290.APY04_1036"/>
<keyword evidence="3" id="KW-1133">Transmembrane helix</keyword>
<name>A0A109BKF0_HYPSL</name>
<dbReference type="Proteomes" id="UP000059074">
    <property type="component" value="Unassembled WGS sequence"/>
</dbReference>
<feature type="transmembrane region" description="Helical" evidence="3">
    <location>
        <begin position="20"/>
        <end position="44"/>
    </location>
</feature>
<evidence type="ECO:0000313" key="5">
    <source>
        <dbReference type="EMBL" id="KWT70359.1"/>
    </source>
</evidence>
<evidence type="ECO:0000259" key="4">
    <source>
        <dbReference type="PROSITE" id="PS51123"/>
    </source>
</evidence>
<dbReference type="NCBIfam" id="NF006545">
    <property type="entry name" value="PRK09039.1-4"/>
    <property type="match status" value="1"/>
</dbReference>
<keyword evidence="1 3" id="KW-0472">Membrane</keyword>
<keyword evidence="5" id="KW-0969">Cilium</keyword>
<keyword evidence="3" id="KW-0812">Transmembrane</keyword>
<dbReference type="Gene3D" id="1.10.287.1490">
    <property type="match status" value="1"/>
</dbReference>
<feature type="coiled-coil region" evidence="2">
    <location>
        <begin position="125"/>
        <end position="166"/>
    </location>
</feature>
<keyword evidence="5" id="KW-0966">Cell projection</keyword>
<dbReference type="InterPro" id="IPR050330">
    <property type="entry name" value="Bact_OuterMem_StrucFunc"/>
</dbReference>